<evidence type="ECO:0000313" key="2">
    <source>
        <dbReference type="EMBL" id="KAG6966570.1"/>
    </source>
</evidence>
<comment type="caution">
    <text evidence="2">The sequence shown here is derived from an EMBL/GenBank/DDBJ whole genome shotgun (WGS) entry which is preliminary data.</text>
</comment>
<protein>
    <submittedName>
        <fullName evidence="2">Uncharacterized protein</fullName>
    </submittedName>
</protein>
<dbReference type="AlphaFoldDB" id="A0A8J5M8N3"/>
<dbReference type="Pfam" id="PF13637">
    <property type="entry name" value="Ank_4"/>
    <property type="match status" value="1"/>
</dbReference>
<feature type="region of interest" description="Disordered" evidence="1">
    <location>
        <begin position="542"/>
        <end position="561"/>
    </location>
</feature>
<dbReference type="PANTHER" id="PTHR46586">
    <property type="entry name" value="ANKYRIN REPEAT-CONTAINING PROTEIN"/>
    <property type="match status" value="1"/>
</dbReference>
<organism evidence="2 3">
    <name type="scientific">Phytophthora aleatoria</name>
    <dbReference type="NCBI Taxonomy" id="2496075"/>
    <lineage>
        <taxon>Eukaryota</taxon>
        <taxon>Sar</taxon>
        <taxon>Stramenopiles</taxon>
        <taxon>Oomycota</taxon>
        <taxon>Peronosporomycetes</taxon>
        <taxon>Peronosporales</taxon>
        <taxon>Peronosporaceae</taxon>
        <taxon>Phytophthora</taxon>
    </lineage>
</organism>
<dbReference type="EMBL" id="JAENGY010000301">
    <property type="protein sequence ID" value="KAG6966570.1"/>
    <property type="molecule type" value="Genomic_DNA"/>
</dbReference>
<evidence type="ECO:0000313" key="3">
    <source>
        <dbReference type="Proteomes" id="UP000709295"/>
    </source>
</evidence>
<dbReference type="Proteomes" id="UP000709295">
    <property type="component" value="Unassembled WGS sequence"/>
</dbReference>
<accession>A0A8J5M8N3</accession>
<evidence type="ECO:0000256" key="1">
    <source>
        <dbReference type="SAM" id="MobiDB-lite"/>
    </source>
</evidence>
<dbReference type="InterPro" id="IPR052050">
    <property type="entry name" value="SecEffector_AnkRepeat"/>
</dbReference>
<keyword evidence="3" id="KW-1185">Reference proteome</keyword>
<dbReference type="InterPro" id="IPR002110">
    <property type="entry name" value="Ankyrin_rpt"/>
</dbReference>
<proteinExistence type="predicted"/>
<reference evidence="2" key="1">
    <citation type="submission" date="2021-01" db="EMBL/GenBank/DDBJ databases">
        <title>Phytophthora aleatoria, a newly-described species from Pinus radiata is distinct from Phytophthora cactorum isolates based on comparative genomics.</title>
        <authorList>
            <person name="Mcdougal R."/>
            <person name="Panda P."/>
            <person name="Williams N."/>
            <person name="Studholme D.J."/>
        </authorList>
    </citation>
    <scope>NUCLEOTIDE SEQUENCE</scope>
    <source>
        <strain evidence="2">NZFS 4037</strain>
    </source>
</reference>
<feature type="non-terminal residue" evidence="2">
    <location>
        <position position="561"/>
    </location>
</feature>
<sequence length="561" mass="62401">LDQVGDLIAQFLGPKANLSLSEAWSRTTHWSLSNYLRSDEFYSRWEFAEAVKVAVSLDNVSILRWFFSRFKGCLVPSDVVVMATEKGSLPILEFLLANDSSEDNKVQWGAASVQQALRHDHLDVVHWLYKNTSQTETTEEQHEWTIKAAMDADDIEFCQSLLPKGVAIRDLAATDQLDLMNRIASEHNPPPEDSGWPKVWGDALAEVCMADRLSTVQWLLKHPTGRQAIAILRGARSLRADKTLSKLLSYPAELCNVEMMQYLYDQGAVDRLGNTLLDAIRANQVESVKWLLQHFPDSERIPDYAVMHEAARPKGHLEVVKWLQPNRSEGCSSNAMDFAASNGHLEIVRWLHLNTSAGCTSDAMDLAAAGGHLNVLKWLRENRNEGCTVGAIEQTLSNGFLDVACWLRLQYPELVPQYVLLRSSANLFGVLLVLKAYYASIFTPEFVQSARDAVSGTFAMLDDVPILEWLKHNYPVPDMPEGQRDRHFAGLADRILGNIAQQIAGQLGGAVHVNVVRGQQGAGQAEPDGVLGMMNNFVVFARGNNDDANNNDESSSEDDDE</sequence>
<gene>
    <name evidence="2" type="ORF">JG688_00006712</name>
</gene>
<dbReference type="PANTHER" id="PTHR46586:SF3">
    <property type="entry name" value="ANKYRIN REPEAT-CONTAINING PROTEIN"/>
    <property type="match status" value="1"/>
</dbReference>
<name>A0A8J5M8N3_9STRA</name>